<dbReference type="RefSeq" id="WP_048091647.1">
    <property type="nucleotide sequence ID" value="NZ_CP009552.1"/>
</dbReference>
<gene>
    <name evidence="1" type="ORF">GACE_0990</name>
</gene>
<proteinExistence type="predicted"/>
<evidence type="ECO:0008006" key="3">
    <source>
        <dbReference type="Google" id="ProtNLM"/>
    </source>
</evidence>
<evidence type="ECO:0000313" key="2">
    <source>
        <dbReference type="Proteomes" id="UP000030624"/>
    </source>
</evidence>
<dbReference type="GeneID" id="24797579"/>
<dbReference type="Proteomes" id="UP000030624">
    <property type="component" value="Chromosome"/>
</dbReference>
<sequence>MGAVKVEIPDGMHREIKELVRLGKYRSVADFFYVAGQKELERLRNNGVRSVLIDSDGDCEVVQEG</sequence>
<dbReference type="AlphaFoldDB" id="A0A0A7GD89"/>
<dbReference type="KEGG" id="gac:GACE_0990"/>
<dbReference type="EMBL" id="CP009552">
    <property type="protein sequence ID" value="AIY90035.1"/>
    <property type="molecule type" value="Genomic_DNA"/>
</dbReference>
<organism evidence="1 2">
    <name type="scientific">Geoglobus acetivorans</name>
    <dbReference type="NCBI Taxonomy" id="565033"/>
    <lineage>
        <taxon>Archaea</taxon>
        <taxon>Methanobacteriati</taxon>
        <taxon>Methanobacteriota</taxon>
        <taxon>Archaeoglobi</taxon>
        <taxon>Archaeoglobales</taxon>
        <taxon>Archaeoglobaceae</taxon>
        <taxon>Geoglobus</taxon>
    </lineage>
</organism>
<reference evidence="1 2" key="1">
    <citation type="journal article" date="2015" name="Appl. Environ. Microbiol.">
        <title>The Geoglobus acetivorans genome: Fe(III) reduction, acetate utilization, autotrophic growth, and degradation of aromatic compounds in a hyperthermophilic archaeon.</title>
        <authorList>
            <person name="Mardanov A.V."/>
            <person name="Slododkina G.B."/>
            <person name="Slobodkin A.I."/>
            <person name="Beletsky A.V."/>
            <person name="Gavrilov S.N."/>
            <person name="Kublanov I.V."/>
            <person name="Bonch-Osmolovskaya E.A."/>
            <person name="Skryabin K.G."/>
            <person name="Ravin N.V."/>
        </authorList>
    </citation>
    <scope>NUCLEOTIDE SEQUENCE [LARGE SCALE GENOMIC DNA]</scope>
    <source>
        <strain evidence="1 2">SBH6</strain>
    </source>
</reference>
<evidence type="ECO:0000313" key="1">
    <source>
        <dbReference type="EMBL" id="AIY90035.1"/>
    </source>
</evidence>
<dbReference type="HOGENOM" id="CLU_2839229_0_0_2"/>
<protein>
    <recommendedName>
        <fullName evidence="3">Ribbon-helix-helix protein CopG domain-containing protein</fullName>
    </recommendedName>
</protein>
<name>A0A0A7GD89_GEOAI</name>
<accession>A0A0A7GD89</accession>